<dbReference type="EnsemblPlants" id="Kaladp0045s0345.1.v1.1">
    <property type="protein sequence ID" value="Kaladp0045s0345.1.v1.1.CDS.1"/>
    <property type="gene ID" value="Kaladp0045s0345.v1.1"/>
</dbReference>
<evidence type="ECO:0000313" key="2">
    <source>
        <dbReference type="Proteomes" id="UP000594263"/>
    </source>
</evidence>
<accession>A0A7N0ZX86</accession>
<name>A0A7N0ZX86_KALFE</name>
<organism evidence="1 2">
    <name type="scientific">Kalanchoe fedtschenkoi</name>
    <name type="common">Lavender scallops</name>
    <name type="synonym">South American air plant</name>
    <dbReference type="NCBI Taxonomy" id="63787"/>
    <lineage>
        <taxon>Eukaryota</taxon>
        <taxon>Viridiplantae</taxon>
        <taxon>Streptophyta</taxon>
        <taxon>Embryophyta</taxon>
        <taxon>Tracheophyta</taxon>
        <taxon>Spermatophyta</taxon>
        <taxon>Magnoliopsida</taxon>
        <taxon>eudicotyledons</taxon>
        <taxon>Gunneridae</taxon>
        <taxon>Pentapetalae</taxon>
        <taxon>Saxifragales</taxon>
        <taxon>Crassulaceae</taxon>
        <taxon>Kalanchoe</taxon>
    </lineage>
</organism>
<reference evidence="1" key="1">
    <citation type="submission" date="2021-01" db="UniProtKB">
        <authorList>
            <consortium name="EnsemblPlants"/>
        </authorList>
    </citation>
    <scope>IDENTIFICATION</scope>
</reference>
<dbReference type="Proteomes" id="UP000594263">
    <property type="component" value="Unplaced"/>
</dbReference>
<keyword evidence="2" id="KW-1185">Reference proteome</keyword>
<proteinExistence type="predicted"/>
<sequence length="78" mass="9139">MVQWFVNMCKVYGLGSNFRVPRVKDVSDLLNCQFSKSIMFAICLMGFRVTNFFSKLPHERNYISVLRCRGELYASEVF</sequence>
<dbReference type="AlphaFoldDB" id="A0A7N0ZX86"/>
<dbReference type="Gramene" id="Kaladp0045s0345.1.v1.1">
    <property type="protein sequence ID" value="Kaladp0045s0345.1.v1.1.CDS.1"/>
    <property type="gene ID" value="Kaladp0045s0345.v1.1"/>
</dbReference>
<evidence type="ECO:0000313" key="1">
    <source>
        <dbReference type="EnsemblPlants" id="Kaladp0045s0345.1.v1.1.CDS.1"/>
    </source>
</evidence>
<protein>
    <submittedName>
        <fullName evidence="1">Uncharacterized protein</fullName>
    </submittedName>
</protein>